<name>A0A8S5NDJ9_9CAUD</name>
<accession>A0A8S5NDJ9</accession>
<protein>
    <submittedName>
        <fullName evidence="2">Uncharacterized protein</fullName>
    </submittedName>
</protein>
<feature type="transmembrane region" description="Helical" evidence="1">
    <location>
        <begin position="6"/>
        <end position="23"/>
    </location>
</feature>
<reference evidence="2" key="1">
    <citation type="journal article" date="2021" name="Proc. Natl. Acad. Sci. U.S.A.">
        <title>A Catalog of Tens of Thousands of Viruses from Human Metagenomes Reveals Hidden Associations with Chronic Diseases.</title>
        <authorList>
            <person name="Tisza M.J."/>
            <person name="Buck C.B."/>
        </authorList>
    </citation>
    <scope>NUCLEOTIDE SEQUENCE</scope>
    <source>
        <strain evidence="2">Ct9MV2</strain>
    </source>
</reference>
<proteinExistence type="predicted"/>
<dbReference type="EMBL" id="BK015132">
    <property type="protein sequence ID" value="DAD92304.1"/>
    <property type="molecule type" value="Genomic_DNA"/>
</dbReference>
<keyword evidence="1" id="KW-1133">Transmembrane helix</keyword>
<keyword evidence="1" id="KW-0472">Membrane</keyword>
<evidence type="ECO:0000313" key="2">
    <source>
        <dbReference type="EMBL" id="DAD92304.1"/>
    </source>
</evidence>
<keyword evidence="1" id="KW-0812">Transmembrane</keyword>
<evidence type="ECO:0000256" key="1">
    <source>
        <dbReference type="SAM" id="Phobius"/>
    </source>
</evidence>
<sequence length="87" mass="10578">MSINETLIIVVIALCITYLISIYNKRQLKTSRRLLRIISKLRKENCELRQQVDECYTEWFKEFEHRQKTLDEVLNKIYDLSINKENK</sequence>
<organism evidence="2">
    <name type="scientific">Myoviridae sp. ct9MV2</name>
    <dbReference type="NCBI Taxonomy" id="2826625"/>
    <lineage>
        <taxon>Viruses</taxon>
        <taxon>Duplodnaviria</taxon>
        <taxon>Heunggongvirae</taxon>
        <taxon>Uroviricota</taxon>
        <taxon>Caudoviricetes</taxon>
    </lineage>
</organism>